<keyword evidence="1" id="KW-0175">Coiled coil</keyword>
<feature type="non-terminal residue" evidence="2">
    <location>
        <position position="92"/>
    </location>
</feature>
<protein>
    <submittedName>
        <fullName evidence="2">Uncharacterized protein</fullName>
    </submittedName>
</protein>
<name>A0A0D0C5J0_9AGAR</name>
<dbReference type="EMBL" id="KN834833">
    <property type="protein sequence ID" value="KIK53092.1"/>
    <property type="molecule type" value="Genomic_DNA"/>
</dbReference>
<accession>A0A0D0C5J0</accession>
<reference evidence="2 3" key="1">
    <citation type="submission" date="2014-04" db="EMBL/GenBank/DDBJ databases">
        <title>Evolutionary Origins and Diversification of the Mycorrhizal Mutualists.</title>
        <authorList>
            <consortium name="DOE Joint Genome Institute"/>
            <consortium name="Mycorrhizal Genomics Consortium"/>
            <person name="Kohler A."/>
            <person name="Kuo A."/>
            <person name="Nagy L.G."/>
            <person name="Floudas D."/>
            <person name="Copeland A."/>
            <person name="Barry K.W."/>
            <person name="Cichocki N."/>
            <person name="Veneault-Fourrey C."/>
            <person name="LaButti K."/>
            <person name="Lindquist E.A."/>
            <person name="Lipzen A."/>
            <person name="Lundell T."/>
            <person name="Morin E."/>
            <person name="Murat C."/>
            <person name="Riley R."/>
            <person name="Ohm R."/>
            <person name="Sun H."/>
            <person name="Tunlid A."/>
            <person name="Henrissat B."/>
            <person name="Grigoriev I.V."/>
            <person name="Hibbett D.S."/>
            <person name="Martin F."/>
        </authorList>
    </citation>
    <scope>NUCLEOTIDE SEQUENCE [LARGE SCALE GENOMIC DNA]</scope>
    <source>
        <strain evidence="2 3">FD-317 M1</strain>
    </source>
</reference>
<dbReference type="AlphaFoldDB" id="A0A0D0C5J0"/>
<keyword evidence="3" id="KW-1185">Reference proteome</keyword>
<evidence type="ECO:0000313" key="2">
    <source>
        <dbReference type="EMBL" id="KIK53092.1"/>
    </source>
</evidence>
<evidence type="ECO:0000256" key="1">
    <source>
        <dbReference type="SAM" id="Coils"/>
    </source>
</evidence>
<sequence>NLLSIPPSTELEENLQAALKEAEKKYDDLKTEMIVMQSGMVLNNTYCDILKNQLEAQEESRKRKMKKCLMGDGLPRLLSSEEFVNRVIQFTE</sequence>
<gene>
    <name evidence="2" type="ORF">GYMLUDRAFT_112751</name>
</gene>
<feature type="non-terminal residue" evidence="2">
    <location>
        <position position="1"/>
    </location>
</feature>
<evidence type="ECO:0000313" key="3">
    <source>
        <dbReference type="Proteomes" id="UP000053593"/>
    </source>
</evidence>
<organism evidence="2 3">
    <name type="scientific">Collybiopsis luxurians FD-317 M1</name>
    <dbReference type="NCBI Taxonomy" id="944289"/>
    <lineage>
        <taxon>Eukaryota</taxon>
        <taxon>Fungi</taxon>
        <taxon>Dikarya</taxon>
        <taxon>Basidiomycota</taxon>
        <taxon>Agaricomycotina</taxon>
        <taxon>Agaricomycetes</taxon>
        <taxon>Agaricomycetidae</taxon>
        <taxon>Agaricales</taxon>
        <taxon>Marasmiineae</taxon>
        <taxon>Omphalotaceae</taxon>
        <taxon>Collybiopsis</taxon>
        <taxon>Collybiopsis luxurians</taxon>
    </lineage>
</organism>
<dbReference type="Proteomes" id="UP000053593">
    <property type="component" value="Unassembled WGS sequence"/>
</dbReference>
<dbReference type="OrthoDB" id="3269232at2759"/>
<feature type="coiled-coil region" evidence="1">
    <location>
        <begin position="8"/>
        <end position="67"/>
    </location>
</feature>
<dbReference type="HOGENOM" id="CLU_166268_0_0_1"/>
<proteinExistence type="predicted"/>